<proteinExistence type="predicted"/>
<name>A0AAP3MBJ1_LEGPN</name>
<protein>
    <submittedName>
        <fullName evidence="1">Uncharacterized protein</fullName>
    </submittedName>
</protein>
<dbReference type="AlphaFoldDB" id="A0AAP3MBJ1"/>
<organism evidence="1 2">
    <name type="scientific">Legionella pneumophila</name>
    <dbReference type="NCBI Taxonomy" id="446"/>
    <lineage>
        <taxon>Bacteria</taxon>
        <taxon>Pseudomonadati</taxon>
        <taxon>Pseudomonadota</taxon>
        <taxon>Gammaproteobacteria</taxon>
        <taxon>Legionellales</taxon>
        <taxon>Legionellaceae</taxon>
        <taxon>Legionella</taxon>
    </lineage>
</organism>
<reference evidence="1" key="1">
    <citation type="submission" date="2022-12" db="EMBL/GenBank/DDBJ databases">
        <title>Comparative genomics of Legionella pneumophila isolates from the West Bank and Germany support molecular epidemiology of Legionnaires disease.</title>
        <authorList>
            <person name="Zayed A.R."/>
            <person name="Bitar D.M."/>
            <person name="Steinert M."/>
            <person name="Lueck C."/>
            <person name="Brettar I."/>
            <person name="Hoefle M.G."/>
            <person name="Bunk B."/>
        </authorList>
    </citation>
    <scope>NUCLEOTIDE SEQUENCE</scope>
    <source>
        <strain evidence="1">H23</strain>
    </source>
</reference>
<comment type="caution">
    <text evidence="1">The sequence shown here is derived from an EMBL/GenBank/DDBJ whole genome shotgun (WGS) entry which is preliminary data.</text>
</comment>
<accession>A0AAP3MBJ1</accession>
<dbReference type="EMBL" id="JAPXIC010000052">
    <property type="protein sequence ID" value="MCZ4719323.1"/>
    <property type="molecule type" value="Genomic_DNA"/>
</dbReference>
<dbReference type="Proteomes" id="UP001071279">
    <property type="component" value="Unassembled WGS sequence"/>
</dbReference>
<gene>
    <name evidence="1" type="ORF">O6C86_08860</name>
</gene>
<evidence type="ECO:0000313" key="2">
    <source>
        <dbReference type="Proteomes" id="UP001071279"/>
    </source>
</evidence>
<evidence type="ECO:0000313" key="1">
    <source>
        <dbReference type="EMBL" id="MCZ4719323.1"/>
    </source>
</evidence>
<dbReference type="RefSeq" id="WP_257724548.1">
    <property type="nucleotide sequence ID" value="NZ_BAZA01000027.1"/>
</dbReference>
<sequence length="40" mass="4532">MSLLVETILPDLKKTKGGCWWLGRKLRVHIHLGVFITATV</sequence>